<comment type="caution">
    <text evidence="6">Lacks conserved residue(s) required for the propagation of feature annotation.</text>
</comment>
<dbReference type="InterPro" id="IPR045097">
    <property type="entry name" value="Thymidate_synth/dCMP_Mease"/>
</dbReference>
<dbReference type="GO" id="GO:0032259">
    <property type="term" value="P:methylation"/>
    <property type="evidence" value="ECO:0007669"/>
    <property type="project" value="UniProtKB-KW"/>
</dbReference>
<dbReference type="EMBL" id="JBHUPG010000027">
    <property type="protein sequence ID" value="MFD2912936.1"/>
    <property type="molecule type" value="Genomic_DNA"/>
</dbReference>
<keyword evidence="10" id="KW-1185">Reference proteome</keyword>
<dbReference type="InterPro" id="IPR023451">
    <property type="entry name" value="Thymidate_synth/dCMP_Mease_dom"/>
</dbReference>
<evidence type="ECO:0000256" key="3">
    <source>
        <dbReference type="ARBA" id="ARBA00022603"/>
    </source>
</evidence>
<feature type="binding site" description="in other chain" evidence="6">
    <location>
        <begin position="257"/>
        <end position="259"/>
    </location>
    <ligand>
        <name>dUMP</name>
        <dbReference type="ChEBI" id="CHEBI:246422"/>
        <note>ligand shared between dimeric partners</note>
    </ligand>
</feature>
<comment type="pathway">
    <text evidence="6">Pyrimidine metabolism; dTTP biosynthesis.</text>
</comment>
<keyword evidence="4 6" id="KW-0808">Transferase</keyword>
<dbReference type="PANTHER" id="PTHR11548:SF9">
    <property type="entry name" value="THYMIDYLATE SYNTHASE"/>
    <property type="match status" value="1"/>
</dbReference>
<feature type="binding site" description="in other chain" evidence="6">
    <location>
        <position position="227"/>
    </location>
    <ligand>
        <name>dUMP</name>
        <dbReference type="ChEBI" id="CHEBI:246422"/>
        <note>ligand shared between dimeric partners</note>
    </ligand>
</feature>
<accession>A0ABW5ZLG2</accession>
<dbReference type="GO" id="GO:0004799">
    <property type="term" value="F:thymidylate synthase activity"/>
    <property type="evidence" value="ECO:0007669"/>
    <property type="project" value="UniProtKB-EC"/>
</dbReference>
<keyword evidence="2 6" id="KW-0963">Cytoplasm</keyword>
<name>A0ABW5ZLG2_9BACL</name>
<proteinExistence type="inferred from homology"/>
<comment type="caution">
    <text evidence="9">The sequence shown here is derived from an EMBL/GenBank/DDBJ whole genome shotgun (WGS) entry which is preliminary data.</text>
</comment>
<evidence type="ECO:0000313" key="10">
    <source>
        <dbReference type="Proteomes" id="UP001597561"/>
    </source>
</evidence>
<dbReference type="PRINTS" id="PR00108">
    <property type="entry name" value="THYMDSNTHASE"/>
</dbReference>
<dbReference type="Gene3D" id="3.30.572.10">
    <property type="entry name" value="Thymidylate synthase/dCMP hydroxymethylase domain"/>
    <property type="match status" value="1"/>
</dbReference>
<reference evidence="10" key="1">
    <citation type="journal article" date="2019" name="Int. J. Syst. Evol. Microbiol.">
        <title>The Global Catalogue of Microorganisms (GCM) 10K type strain sequencing project: providing services to taxonomists for standard genome sequencing and annotation.</title>
        <authorList>
            <consortium name="The Broad Institute Genomics Platform"/>
            <consortium name="The Broad Institute Genome Sequencing Center for Infectious Disease"/>
            <person name="Wu L."/>
            <person name="Ma J."/>
        </authorList>
    </citation>
    <scope>NUCLEOTIDE SEQUENCE [LARGE SCALE GENOMIC DNA]</scope>
    <source>
        <strain evidence="10">KCTC 13528</strain>
    </source>
</reference>
<feature type="active site" description="Nucleophile" evidence="6">
    <location>
        <position position="196"/>
    </location>
</feature>
<dbReference type="Pfam" id="PF00303">
    <property type="entry name" value="Thymidylat_synt"/>
    <property type="match status" value="1"/>
</dbReference>
<organism evidence="9 10">
    <name type="scientific">Jeotgalibacillus terrae</name>
    <dbReference type="NCBI Taxonomy" id="587735"/>
    <lineage>
        <taxon>Bacteria</taxon>
        <taxon>Bacillati</taxon>
        <taxon>Bacillota</taxon>
        <taxon>Bacilli</taxon>
        <taxon>Bacillales</taxon>
        <taxon>Caryophanaceae</taxon>
        <taxon>Jeotgalibacillus</taxon>
    </lineage>
</organism>
<protein>
    <recommendedName>
        <fullName evidence="1 6">Thymidylate synthase</fullName>
        <shortName evidence="6">TS</shortName>
        <shortName evidence="6">TSase</shortName>
        <ecNumber evidence="1 6">2.1.1.45</ecNumber>
    </recommendedName>
</protein>
<dbReference type="InterPro" id="IPR020940">
    <property type="entry name" value="Thymidylate_synthase_AS"/>
</dbReference>
<feature type="binding site" description="in other chain" evidence="6">
    <location>
        <begin position="216"/>
        <end position="219"/>
    </location>
    <ligand>
        <name>dUMP</name>
        <dbReference type="ChEBI" id="CHEBI:246422"/>
        <note>ligand shared between dimeric partners</note>
    </ligand>
</feature>
<dbReference type="InterPro" id="IPR036926">
    <property type="entry name" value="Thymidate_synth/dCMP_Mease_sf"/>
</dbReference>
<feature type="binding site" description="in other chain" evidence="6">
    <location>
        <position position="21"/>
    </location>
    <ligand>
        <name>dUMP</name>
        <dbReference type="ChEBI" id="CHEBI:246422"/>
        <note>ligand shared between dimeric partners</note>
    </ligand>
</feature>
<evidence type="ECO:0000256" key="2">
    <source>
        <dbReference type="ARBA" id="ARBA00022490"/>
    </source>
</evidence>
<dbReference type="InterPro" id="IPR000398">
    <property type="entry name" value="Thymidylate_synthase"/>
</dbReference>
<dbReference type="EC" id="2.1.1.45" evidence="1 6"/>
<dbReference type="HAMAP" id="MF_00008">
    <property type="entry name" value="Thymidy_synth_bact"/>
    <property type="match status" value="1"/>
</dbReference>
<evidence type="ECO:0000256" key="5">
    <source>
        <dbReference type="ARBA" id="ARBA00022727"/>
    </source>
</evidence>
<evidence type="ECO:0000259" key="8">
    <source>
        <dbReference type="Pfam" id="PF00303"/>
    </source>
</evidence>
<evidence type="ECO:0000256" key="1">
    <source>
        <dbReference type="ARBA" id="ARBA00011947"/>
    </source>
</evidence>
<gene>
    <name evidence="6" type="primary">thyA</name>
    <name evidence="9" type="ORF">ACFS5P_13705</name>
</gene>
<dbReference type="NCBIfam" id="NF002496">
    <property type="entry name" value="PRK01827.1-2"/>
    <property type="match status" value="1"/>
</dbReference>
<dbReference type="Proteomes" id="UP001597561">
    <property type="component" value="Unassembled WGS sequence"/>
</dbReference>
<sequence>MKQYHELLEKVLKEGTSKSDRTGTGTISLFGHQMRFDLQEGFPLVTTKRVPFKLIVSELLWFIKGETNIKYLLEHNNHIWDEWAFKNWIESDDYSGPDMTNFGLRSLEDEAFREQYHEQMKIFQDKILQDQSFADQYGDLGSVYGKQWRNWKKSNGETIDQLQDVIHSIRHSPDSRRHIVSAWNPEDVPSMALPPCHTLFQFYVADGKLSCQLYQRSGDLFLGIPFNIASYALLTHLIANECGLAVGEFIHTIGDAHIYSNHIEQVKTQLGRDFKDSPILSSNSEKSIYDLTPDDIKIENYHPHPAIKAPVAV</sequence>
<comment type="subcellular location">
    <subcellularLocation>
        <location evidence="6">Cytoplasm</location>
    </subcellularLocation>
</comment>
<keyword evidence="3 6" id="KW-0489">Methyltransferase</keyword>
<feature type="binding site" evidence="6">
    <location>
        <position position="219"/>
    </location>
    <ligand>
        <name>(6R)-5,10-methylene-5,6,7,8-tetrahydrofolate</name>
        <dbReference type="ChEBI" id="CHEBI:15636"/>
    </ligand>
</feature>
<comment type="catalytic activity">
    <reaction evidence="6">
        <text>dUMP + (6R)-5,10-methylene-5,6,7,8-tetrahydrofolate = 7,8-dihydrofolate + dTMP</text>
        <dbReference type="Rhea" id="RHEA:12104"/>
        <dbReference type="ChEBI" id="CHEBI:15636"/>
        <dbReference type="ChEBI" id="CHEBI:57451"/>
        <dbReference type="ChEBI" id="CHEBI:63528"/>
        <dbReference type="ChEBI" id="CHEBI:246422"/>
        <dbReference type="EC" id="2.1.1.45"/>
    </reaction>
</comment>
<evidence type="ECO:0000256" key="7">
    <source>
        <dbReference type="PROSITE-ProRule" id="PRU10016"/>
    </source>
</evidence>
<feature type="active site" evidence="7">
    <location>
        <position position="196"/>
    </location>
</feature>
<feature type="binding site" evidence="6">
    <location>
        <position position="312"/>
    </location>
    <ligand>
        <name>(6R)-5,10-methylene-5,6,7,8-tetrahydrofolate</name>
        <dbReference type="ChEBI" id="CHEBI:15636"/>
    </ligand>
</feature>
<evidence type="ECO:0000256" key="4">
    <source>
        <dbReference type="ARBA" id="ARBA00022679"/>
    </source>
</evidence>
<feature type="binding site" evidence="6">
    <location>
        <begin position="176"/>
        <end position="177"/>
    </location>
    <ligand>
        <name>dUMP</name>
        <dbReference type="ChEBI" id="CHEBI:246422"/>
        <note>ligand shared between dimeric partners</note>
    </ligand>
</feature>
<evidence type="ECO:0000313" key="9">
    <source>
        <dbReference type="EMBL" id="MFD2912936.1"/>
    </source>
</evidence>
<comment type="similarity">
    <text evidence="6">Belongs to the thymidylate synthase family. Bacterial-type ThyA subfamily.</text>
</comment>
<comment type="subunit">
    <text evidence="6">Homodimer.</text>
</comment>
<feature type="domain" description="Thymidylate synthase/dCMP hydroxymethylase" evidence="8">
    <location>
        <begin position="2"/>
        <end position="313"/>
    </location>
</feature>
<dbReference type="CDD" id="cd00351">
    <property type="entry name" value="TS_Pyrimidine_HMase"/>
    <property type="match status" value="1"/>
</dbReference>
<dbReference type="SUPFAM" id="SSF55831">
    <property type="entry name" value="Thymidylate synthase/dCMP hydroxymethylase"/>
    <property type="match status" value="1"/>
</dbReference>
<dbReference type="PANTHER" id="PTHR11548">
    <property type="entry name" value="THYMIDYLATE SYNTHASE 1"/>
    <property type="match status" value="1"/>
</dbReference>
<dbReference type="NCBIfam" id="TIGR03284">
    <property type="entry name" value="thym_sym"/>
    <property type="match status" value="1"/>
</dbReference>
<evidence type="ECO:0000256" key="6">
    <source>
        <dbReference type="HAMAP-Rule" id="MF_00008"/>
    </source>
</evidence>
<dbReference type="PROSITE" id="PS00091">
    <property type="entry name" value="THYMIDYLATE_SYNTHASE"/>
    <property type="match status" value="1"/>
</dbReference>
<dbReference type="RefSeq" id="WP_204727637.1">
    <property type="nucleotide sequence ID" value="NZ_JAFBDK010000001.1"/>
</dbReference>
<comment type="function">
    <text evidence="6">Catalyzes the reductive methylation of 2'-deoxyuridine-5'-monophosphate (dUMP) to 2'-deoxythymidine-5'-monophosphate (dTMP) while utilizing 5,10-methylenetetrahydrofolate (mTHF) as the methyl donor and reductant in the reaction, yielding dihydrofolate (DHF) as a by-product. This enzymatic reaction provides an intracellular de novo source of dTMP, an essential precursor for DNA biosynthesis.</text>
</comment>
<keyword evidence="5 6" id="KW-0545">Nucleotide biosynthesis</keyword>